<evidence type="ECO:0000313" key="2">
    <source>
        <dbReference type="EMBL" id="CAB9498634.1"/>
    </source>
</evidence>
<gene>
    <name evidence="2" type="ORF">SEMRO_42_G025610.1</name>
</gene>
<accession>A0A9N8DFB0</accession>
<proteinExistence type="predicted"/>
<reference evidence="2" key="1">
    <citation type="submission" date="2020-06" db="EMBL/GenBank/DDBJ databases">
        <authorList>
            <consortium name="Plant Systems Biology data submission"/>
        </authorList>
    </citation>
    <scope>NUCLEOTIDE SEQUENCE</scope>
    <source>
        <strain evidence="2">D6</strain>
    </source>
</reference>
<feature type="compositionally biased region" description="Basic residues" evidence="1">
    <location>
        <begin position="374"/>
        <end position="385"/>
    </location>
</feature>
<feature type="compositionally biased region" description="Basic residues" evidence="1">
    <location>
        <begin position="443"/>
        <end position="454"/>
    </location>
</feature>
<dbReference type="AlphaFoldDB" id="A0A9N8DFB0"/>
<comment type="caution">
    <text evidence="2">The sequence shown here is derived from an EMBL/GenBank/DDBJ whole genome shotgun (WGS) entry which is preliminary data.</text>
</comment>
<protein>
    <submittedName>
        <fullName evidence="2">Uncharacterized protein</fullName>
    </submittedName>
</protein>
<feature type="region of interest" description="Disordered" evidence="1">
    <location>
        <begin position="134"/>
        <end position="196"/>
    </location>
</feature>
<sequence>MEDRALAEQLEGLMNLLAAVGISAVDNREMKKASVALKNYGSGAPIVFPSDVPEAKQLNDDQIEAMILKLQQAQAQAPQLMEALEDYVGQKNGGTSNRGTKKRTKKKKEKKGGGTYNPAAFASSYQQHTKQHLASAAHGEEVGEEEDEYIEEVIEEPEPPKNDHDDYDEDEEDDDFDEDADYPMVGPGVSDDCSVVSDMTTPTVVSSIHVNDEEQYEDMLPSMYLAQGEKGGPPLMIQPPKRKNLVSKVGAAAANRGAVPMRVGPAGGGAGMSGSHHGPGGAAAKRRQTYQQTMSKLHQNPYGTTIAGPAVNPLVPVEGGEPLAGNSAHGPGEFAFNPPPEGWQPFSDPNGAPPPEPNLDGSGRVSAASSGTGKPKKKGTKKTTTKGKAAAGGAATKSPKAGKKKKAVGSTTIDRDGFLTAPPPLEKKGKDPNGLSKSQHSSGTKKKVVKKKVVKKSDSASEGRPKKSPTNKAAKEQAR</sequence>
<evidence type="ECO:0000256" key="1">
    <source>
        <dbReference type="SAM" id="MobiDB-lite"/>
    </source>
</evidence>
<keyword evidence="3" id="KW-1185">Reference proteome</keyword>
<feature type="compositionally biased region" description="Acidic residues" evidence="1">
    <location>
        <begin position="165"/>
        <end position="181"/>
    </location>
</feature>
<feature type="region of interest" description="Disordered" evidence="1">
    <location>
        <begin position="88"/>
        <end position="118"/>
    </location>
</feature>
<evidence type="ECO:0000313" key="3">
    <source>
        <dbReference type="Proteomes" id="UP001153069"/>
    </source>
</evidence>
<feature type="compositionally biased region" description="Low complexity" evidence="1">
    <location>
        <begin position="386"/>
        <end position="399"/>
    </location>
</feature>
<feature type="compositionally biased region" description="Basic residues" evidence="1">
    <location>
        <begin position="99"/>
        <end position="110"/>
    </location>
</feature>
<name>A0A9N8DFB0_9STRA</name>
<organism evidence="2 3">
    <name type="scientific">Seminavis robusta</name>
    <dbReference type="NCBI Taxonomy" id="568900"/>
    <lineage>
        <taxon>Eukaryota</taxon>
        <taxon>Sar</taxon>
        <taxon>Stramenopiles</taxon>
        <taxon>Ochrophyta</taxon>
        <taxon>Bacillariophyta</taxon>
        <taxon>Bacillariophyceae</taxon>
        <taxon>Bacillariophycidae</taxon>
        <taxon>Naviculales</taxon>
        <taxon>Naviculaceae</taxon>
        <taxon>Seminavis</taxon>
    </lineage>
</organism>
<feature type="compositionally biased region" description="Basic and acidic residues" evidence="1">
    <location>
        <begin position="455"/>
        <end position="465"/>
    </location>
</feature>
<dbReference type="Proteomes" id="UP001153069">
    <property type="component" value="Unassembled WGS sequence"/>
</dbReference>
<feature type="compositionally biased region" description="Gly residues" evidence="1">
    <location>
        <begin position="265"/>
        <end position="281"/>
    </location>
</feature>
<dbReference type="EMBL" id="CAICTM010000042">
    <property type="protein sequence ID" value="CAB9498634.1"/>
    <property type="molecule type" value="Genomic_DNA"/>
</dbReference>
<feature type="region of interest" description="Disordered" evidence="1">
    <location>
        <begin position="259"/>
        <end position="479"/>
    </location>
</feature>
<feature type="compositionally biased region" description="Acidic residues" evidence="1">
    <location>
        <begin position="142"/>
        <end position="157"/>
    </location>
</feature>
<feature type="compositionally biased region" description="Polar residues" evidence="1">
    <location>
        <begin position="289"/>
        <end position="303"/>
    </location>
</feature>
<dbReference type="OrthoDB" id="49023at2759"/>